<dbReference type="AlphaFoldDB" id="F0T8W0"/>
<protein>
    <recommendedName>
        <fullName evidence="7">DNA 3'-5' helicase</fullName>
        <ecNumber evidence="7">5.6.2.4</ecNumber>
    </recommendedName>
</protein>
<evidence type="ECO:0000256" key="6">
    <source>
        <dbReference type="ARBA" id="ARBA00034617"/>
    </source>
</evidence>
<evidence type="ECO:0000313" key="11">
    <source>
        <dbReference type="EMBL" id="ADZ09788.1"/>
    </source>
</evidence>
<keyword evidence="12" id="KW-1185">Reference proteome</keyword>
<keyword evidence="1 9" id="KW-0547">Nucleotide-binding</keyword>
<keyword evidence="5" id="KW-0413">Isomerase</keyword>
<dbReference type="EMBL" id="CP002551">
    <property type="protein sequence ID" value="ADZ09788.1"/>
    <property type="molecule type" value="Genomic_DNA"/>
</dbReference>
<dbReference type="Proteomes" id="UP000007490">
    <property type="component" value="Chromosome"/>
</dbReference>
<organism evidence="11 12">
    <name type="scientific">Methanobacterium lacus (strain AL-21)</name>
    <dbReference type="NCBI Taxonomy" id="877455"/>
    <lineage>
        <taxon>Archaea</taxon>
        <taxon>Methanobacteriati</taxon>
        <taxon>Methanobacteriota</taxon>
        <taxon>Methanomada group</taxon>
        <taxon>Methanobacteria</taxon>
        <taxon>Methanobacteriales</taxon>
        <taxon>Methanobacteriaceae</taxon>
        <taxon>Methanobacterium</taxon>
    </lineage>
</organism>
<evidence type="ECO:0000256" key="3">
    <source>
        <dbReference type="ARBA" id="ARBA00022806"/>
    </source>
</evidence>
<dbReference type="eggNOG" id="arCOG00798">
    <property type="taxonomic scope" value="Archaea"/>
</dbReference>
<dbReference type="GO" id="GO:0000725">
    <property type="term" value="P:recombinational repair"/>
    <property type="evidence" value="ECO:0007669"/>
    <property type="project" value="TreeGrafter"/>
</dbReference>
<dbReference type="CDD" id="cd17932">
    <property type="entry name" value="DEXQc_UvrD"/>
    <property type="match status" value="1"/>
</dbReference>
<accession>F0T8W0</accession>
<dbReference type="InterPro" id="IPR014017">
    <property type="entry name" value="DNA_helicase_UvrD-like_C"/>
</dbReference>
<reference evidence="11 12" key="2">
    <citation type="journal article" date="2014" name="Int. J. Syst. Evol. Microbiol.">
        <title>Methanobacterium paludis sp. nov. and a novel strain of Methanobacterium lacus isolated from northern peatlands.</title>
        <authorList>
            <person name="Cadillo-Quiroz H."/>
            <person name="Brauer S.L."/>
            <person name="Goodson N."/>
            <person name="Yavitt J.B."/>
            <person name="Zinder S.H."/>
        </authorList>
    </citation>
    <scope>NUCLEOTIDE SEQUENCE [LARGE SCALE GENOMIC DNA]</scope>
    <source>
        <strain evidence="11 12">AL-21</strain>
    </source>
</reference>
<dbReference type="GO" id="GO:0043138">
    <property type="term" value="F:3'-5' DNA helicase activity"/>
    <property type="evidence" value="ECO:0007669"/>
    <property type="project" value="UniProtKB-EC"/>
</dbReference>
<evidence type="ECO:0000256" key="2">
    <source>
        <dbReference type="ARBA" id="ARBA00022801"/>
    </source>
</evidence>
<evidence type="ECO:0000259" key="10">
    <source>
        <dbReference type="PROSITE" id="PS51198"/>
    </source>
</evidence>
<feature type="binding site" evidence="9">
    <location>
        <begin position="43"/>
        <end position="50"/>
    </location>
    <ligand>
        <name>ATP</name>
        <dbReference type="ChEBI" id="CHEBI:30616"/>
    </ligand>
</feature>
<dbReference type="InterPro" id="IPR000212">
    <property type="entry name" value="DNA_helicase_UvrD/REP"/>
</dbReference>
<keyword evidence="3 9" id="KW-0347">Helicase</keyword>
<dbReference type="Pfam" id="PF00580">
    <property type="entry name" value="UvrD-helicase"/>
    <property type="match status" value="1"/>
</dbReference>
<dbReference type="InterPro" id="IPR014016">
    <property type="entry name" value="UvrD-like_ATP-bd"/>
</dbReference>
<feature type="domain" description="UvrD-like helicase ATP-binding" evidence="10">
    <location>
        <begin position="22"/>
        <end position="347"/>
    </location>
</feature>
<dbReference type="STRING" id="877455.Metbo_1561"/>
<evidence type="ECO:0000256" key="7">
    <source>
        <dbReference type="ARBA" id="ARBA00034808"/>
    </source>
</evidence>
<proteinExistence type="predicted"/>
<evidence type="ECO:0000256" key="9">
    <source>
        <dbReference type="PROSITE-ProRule" id="PRU00560"/>
    </source>
</evidence>
<dbReference type="Gene3D" id="3.40.50.300">
    <property type="entry name" value="P-loop containing nucleotide triphosphate hydrolases"/>
    <property type="match status" value="3"/>
</dbReference>
<dbReference type="HOGENOM" id="CLU_004585_6_3_2"/>
<evidence type="ECO:0000256" key="1">
    <source>
        <dbReference type="ARBA" id="ARBA00022741"/>
    </source>
</evidence>
<sequence>MINLNMFEQLVVKNLNRDIRLIVNPDQNKAISAPTDQSQFIVAGPGSGKTTVMVLKILKFIYVDDVNPGNILATTFTRKAAAELRSRILSWGDILKQQLLNDPEFADLHSKLKKLDFNQIVTGTLDSISEEVLRNHRAPGSPPPVVIDEFVSNALMMRAGLFKDEKHHNEDLRNFLIKIRGGSSFGLNTNEMCRCLLEIKDRVYYDQVFWDEFSKDEDPGVKVAYAVINDYLTELDEKLLYDFSLIEADFLDKLRDNKLESFLKDIKLVLVDEYQDTNLLQEQIYFEIGKAALKNGGNLTVVGDDDQSLYRFRGATVDLFTNFKTRIFKELKIDPELIYLSKNYRSTCNIVDFCNEFSVLDGAFQPARVKGKPPIEPARKASTEFPVLGMFRSDVETLSKDLTKFVKEIIHGDGFKFEHCGKEYVIKVDPMEGSPTDIAVLMSSPLEINSFKKKRLAHYLREDLENANHPLSVFNPRGQNLERTWEASVLCGLLLKCVDPCSTIQASIEKLPKTAQRRFESWRKTATEYIETDPAPKDHLGLKDFVTAWQNRQPLGKKKWSKDVALLDLAYKLVTWIPSMQNDVEGLVYLEAVTRTISQIGIFSSFGGNIVFDKKFHDLEYNSIKEAYWNIFVPIATGAIEVEESLLDTLPDNRINIMSIHQSKGLEFPLVIVDVGSDFKMDHHKNAFKRFPNEGGKTCDLEDLIRKCSPLDIPDRSGKDRAFDDLIRHYFVAFSRAQDVLLLIGLDTLENGYKTKNKLNDLPNIGTGWSRDGKWHWRGLNNIIKI</sequence>
<dbReference type="SUPFAM" id="SSF52540">
    <property type="entry name" value="P-loop containing nucleoside triphosphate hydrolases"/>
    <property type="match status" value="1"/>
</dbReference>
<name>F0T8W0_METLA</name>
<dbReference type="PROSITE" id="PS51198">
    <property type="entry name" value="UVRD_HELICASE_ATP_BIND"/>
    <property type="match status" value="1"/>
</dbReference>
<evidence type="ECO:0000256" key="8">
    <source>
        <dbReference type="ARBA" id="ARBA00048988"/>
    </source>
</evidence>
<evidence type="ECO:0000256" key="5">
    <source>
        <dbReference type="ARBA" id="ARBA00023235"/>
    </source>
</evidence>
<dbReference type="InterPro" id="IPR027417">
    <property type="entry name" value="P-loop_NTPase"/>
</dbReference>
<dbReference type="OrthoDB" id="203178at2157"/>
<reference evidence="12" key="1">
    <citation type="submission" date="2011-02" db="EMBL/GenBank/DDBJ databases">
        <title>Complete sequence of Methanobacterium sp. AL-21.</title>
        <authorList>
            <consortium name="US DOE Joint Genome Institute"/>
            <person name="Lucas S."/>
            <person name="Copeland A."/>
            <person name="Lapidus A."/>
            <person name="Cheng J.-F."/>
            <person name="Goodwin L."/>
            <person name="Pitluck S."/>
            <person name="Chertkov O."/>
            <person name="Detter J.C."/>
            <person name="Han C."/>
            <person name="Tapia R."/>
            <person name="Land M."/>
            <person name="Hauser L."/>
            <person name="Kyrpides N."/>
            <person name="Ivanova N."/>
            <person name="Mikhailova N."/>
            <person name="Pagani I."/>
            <person name="Cadillo-Quiroz H."/>
            <person name="Imachi H."/>
            <person name="Zinder S."/>
            <person name="Liu W."/>
            <person name="Woyke T."/>
        </authorList>
    </citation>
    <scope>NUCLEOTIDE SEQUENCE [LARGE SCALE GENOMIC DNA]</scope>
    <source>
        <strain evidence="12">AL-21</strain>
    </source>
</reference>
<dbReference type="GO" id="GO:0003677">
    <property type="term" value="F:DNA binding"/>
    <property type="evidence" value="ECO:0007669"/>
    <property type="project" value="InterPro"/>
</dbReference>
<dbReference type="EC" id="5.6.2.4" evidence="7"/>
<dbReference type="Pfam" id="PF13361">
    <property type="entry name" value="UvrD_C"/>
    <property type="match status" value="1"/>
</dbReference>
<comment type="catalytic activity">
    <reaction evidence="6">
        <text>Couples ATP hydrolysis with the unwinding of duplex DNA by translocating in the 3'-5' direction.</text>
        <dbReference type="EC" id="5.6.2.4"/>
    </reaction>
</comment>
<keyword evidence="2 9" id="KW-0378">Hydrolase</keyword>
<dbReference type="GO" id="GO:0016787">
    <property type="term" value="F:hydrolase activity"/>
    <property type="evidence" value="ECO:0007669"/>
    <property type="project" value="UniProtKB-UniRule"/>
</dbReference>
<keyword evidence="4 9" id="KW-0067">ATP-binding</keyword>
<comment type="catalytic activity">
    <reaction evidence="8">
        <text>ATP + H2O = ADP + phosphate + H(+)</text>
        <dbReference type="Rhea" id="RHEA:13065"/>
        <dbReference type="ChEBI" id="CHEBI:15377"/>
        <dbReference type="ChEBI" id="CHEBI:15378"/>
        <dbReference type="ChEBI" id="CHEBI:30616"/>
        <dbReference type="ChEBI" id="CHEBI:43474"/>
        <dbReference type="ChEBI" id="CHEBI:456216"/>
        <dbReference type="EC" id="5.6.2.4"/>
    </reaction>
</comment>
<dbReference type="GO" id="GO:0005829">
    <property type="term" value="C:cytosol"/>
    <property type="evidence" value="ECO:0007669"/>
    <property type="project" value="TreeGrafter"/>
</dbReference>
<evidence type="ECO:0000313" key="12">
    <source>
        <dbReference type="Proteomes" id="UP000007490"/>
    </source>
</evidence>
<gene>
    <name evidence="11" type="ordered locus">Metbo_1561</name>
</gene>
<dbReference type="PANTHER" id="PTHR11070:SF67">
    <property type="entry name" value="DNA 3'-5' HELICASE"/>
    <property type="match status" value="1"/>
</dbReference>
<evidence type="ECO:0000256" key="4">
    <source>
        <dbReference type="ARBA" id="ARBA00022840"/>
    </source>
</evidence>
<dbReference type="KEGG" id="mel:Metbo_1561"/>
<dbReference type="GO" id="GO:0005524">
    <property type="term" value="F:ATP binding"/>
    <property type="evidence" value="ECO:0007669"/>
    <property type="project" value="UniProtKB-UniRule"/>
</dbReference>
<dbReference type="PANTHER" id="PTHR11070">
    <property type="entry name" value="UVRD / RECB / PCRA DNA HELICASE FAMILY MEMBER"/>
    <property type="match status" value="1"/>
</dbReference>